<evidence type="ECO:0000256" key="3">
    <source>
        <dbReference type="ARBA" id="ARBA00021495"/>
    </source>
</evidence>
<dbReference type="InterPro" id="IPR036890">
    <property type="entry name" value="HATPase_C_sf"/>
</dbReference>
<protein>
    <recommendedName>
        <fullName evidence="3">Chemotaxis protein CheA</fullName>
        <ecNumber evidence="2">2.7.13.3</ecNumber>
    </recommendedName>
</protein>
<dbReference type="SMART" id="SM00260">
    <property type="entry name" value="CheW"/>
    <property type="match status" value="1"/>
</dbReference>
<evidence type="ECO:0000259" key="15">
    <source>
        <dbReference type="PROSITE" id="PS50851"/>
    </source>
</evidence>
<evidence type="ECO:0000256" key="5">
    <source>
        <dbReference type="ARBA" id="ARBA00022553"/>
    </source>
</evidence>
<dbReference type="CDD" id="cd00088">
    <property type="entry name" value="HPT"/>
    <property type="match status" value="1"/>
</dbReference>
<dbReference type="PANTHER" id="PTHR43395">
    <property type="entry name" value="SENSOR HISTIDINE KINASE CHEA"/>
    <property type="match status" value="1"/>
</dbReference>
<dbReference type="Pfam" id="PF01627">
    <property type="entry name" value="Hpt"/>
    <property type="match status" value="1"/>
</dbReference>
<feature type="domain" description="CheW-like" evidence="15">
    <location>
        <begin position="564"/>
        <end position="696"/>
    </location>
</feature>
<dbReference type="OrthoDB" id="9146932at2"/>
<dbReference type="SUPFAM" id="SSF50341">
    <property type="entry name" value="CheW-like"/>
    <property type="match status" value="1"/>
</dbReference>
<dbReference type="InterPro" id="IPR037006">
    <property type="entry name" value="CheA-like_homodim_sf"/>
</dbReference>
<feature type="region of interest" description="Disordered" evidence="13">
    <location>
        <begin position="291"/>
        <end position="314"/>
    </location>
</feature>
<keyword evidence="8 17" id="KW-0418">Kinase</keyword>
<evidence type="ECO:0000256" key="7">
    <source>
        <dbReference type="ARBA" id="ARBA00022741"/>
    </source>
</evidence>
<dbReference type="PANTHER" id="PTHR43395:SF10">
    <property type="entry name" value="CHEMOTAXIS PROTEIN CHEA"/>
    <property type="match status" value="1"/>
</dbReference>
<evidence type="ECO:0000256" key="12">
    <source>
        <dbReference type="PROSITE-ProRule" id="PRU00110"/>
    </source>
</evidence>
<dbReference type="SUPFAM" id="SSF55874">
    <property type="entry name" value="ATPase domain of HSP90 chaperone/DNA topoisomerase II/histidine kinase"/>
    <property type="match status" value="1"/>
</dbReference>
<dbReference type="InterPro" id="IPR036641">
    <property type="entry name" value="HPT_dom_sf"/>
</dbReference>
<evidence type="ECO:0000256" key="6">
    <source>
        <dbReference type="ARBA" id="ARBA00022679"/>
    </source>
</evidence>
<feature type="domain" description="HPt" evidence="16">
    <location>
        <begin position="1"/>
        <end position="108"/>
    </location>
</feature>
<keyword evidence="10" id="KW-0902">Two-component regulatory system</keyword>
<keyword evidence="18" id="KW-1185">Reference proteome</keyword>
<dbReference type="Pfam" id="PF01584">
    <property type="entry name" value="CheW"/>
    <property type="match status" value="1"/>
</dbReference>
<dbReference type="InterPro" id="IPR036097">
    <property type="entry name" value="HisK_dim/P_sf"/>
</dbReference>
<dbReference type="RefSeq" id="WP_121458169.1">
    <property type="nucleotide sequence ID" value="NZ_RBXP01000014.1"/>
</dbReference>
<evidence type="ECO:0000256" key="13">
    <source>
        <dbReference type="SAM" id="MobiDB-lite"/>
    </source>
</evidence>
<dbReference type="GO" id="GO:0005737">
    <property type="term" value="C:cytoplasm"/>
    <property type="evidence" value="ECO:0007669"/>
    <property type="project" value="InterPro"/>
</dbReference>
<comment type="catalytic activity">
    <reaction evidence="1">
        <text>ATP + protein L-histidine = ADP + protein N-phospho-L-histidine.</text>
        <dbReference type="EC" id="2.7.13.3"/>
    </reaction>
</comment>
<dbReference type="CDD" id="cd16916">
    <property type="entry name" value="HATPase_CheA-like"/>
    <property type="match status" value="1"/>
</dbReference>
<proteinExistence type="predicted"/>
<dbReference type="PROSITE" id="PS50109">
    <property type="entry name" value="HIS_KIN"/>
    <property type="match status" value="1"/>
</dbReference>
<dbReference type="InterPro" id="IPR008207">
    <property type="entry name" value="Sig_transdc_His_kin_Hpt_dom"/>
</dbReference>
<reference evidence="17 18" key="1">
    <citation type="submission" date="2018-10" db="EMBL/GenBank/DDBJ databases">
        <title>Genomic Encyclopedia of Type Strains, Phase IV (KMG-IV): sequencing the most valuable type-strain genomes for metagenomic binning, comparative biology and taxonomic classification.</title>
        <authorList>
            <person name="Goeker M."/>
        </authorList>
    </citation>
    <scope>NUCLEOTIDE SEQUENCE [LARGE SCALE GENOMIC DNA]</scope>
    <source>
        <strain evidence="17 18">DSM 23841</strain>
    </source>
</reference>
<dbReference type="InterPro" id="IPR005467">
    <property type="entry name" value="His_kinase_dom"/>
</dbReference>
<evidence type="ECO:0000256" key="11">
    <source>
        <dbReference type="ARBA" id="ARBA00035100"/>
    </source>
</evidence>
<dbReference type="InterPro" id="IPR002545">
    <property type="entry name" value="CheW-lke_dom"/>
</dbReference>
<dbReference type="Proteomes" id="UP000270626">
    <property type="component" value="Unassembled WGS sequence"/>
</dbReference>
<dbReference type="PRINTS" id="PR00344">
    <property type="entry name" value="BCTRLSENSOR"/>
</dbReference>
<dbReference type="EMBL" id="RBXP01000014">
    <property type="protein sequence ID" value="RKT58831.1"/>
    <property type="molecule type" value="Genomic_DNA"/>
</dbReference>
<keyword evidence="7" id="KW-0547">Nucleotide-binding</keyword>
<evidence type="ECO:0000313" key="18">
    <source>
        <dbReference type="Proteomes" id="UP000270626"/>
    </source>
</evidence>
<evidence type="ECO:0000256" key="4">
    <source>
        <dbReference type="ARBA" id="ARBA00022500"/>
    </source>
</evidence>
<dbReference type="SUPFAM" id="SSF47384">
    <property type="entry name" value="Homodimeric domain of signal transducing histidine kinase"/>
    <property type="match status" value="1"/>
</dbReference>
<evidence type="ECO:0000256" key="9">
    <source>
        <dbReference type="ARBA" id="ARBA00022840"/>
    </source>
</evidence>
<dbReference type="SMART" id="SM01231">
    <property type="entry name" value="H-kinase_dim"/>
    <property type="match status" value="1"/>
</dbReference>
<accession>A0A495WAT0</accession>
<evidence type="ECO:0000256" key="10">
    <source>
        <dbReference type="ARBA" id="ARBA00023012"/>
    </source>
</evidence>
<dbReference type="GO" id="GO:0005524">
    <property type="term" value="F:ATP binding"/>
    <property type="evidence" value="ECO:0007669"/>
    <property type="project" value="UniProtKB-KW"/>
</dbReference>
<comment type="caution">
    <text evidence="17">The sequence shown here is derived from an EMBL/GenBank/DDBJ whole genome shotgun (WGS) entry which is preliminary data.</text>
</comment>
<dbReference type="Gene3D" id="1.20.120.160">
    <property type="entry name" value="HPT domain"/>
    <property type="match status" value="1"/>
</dbReference>
<keyword evidence="4" id="KW-0145">Chemotaxis</keyword>
<organism evidence="17 18">
    <name type="scientific">Azonexus fungiphilus</name>
    <dbReference type="NCBI Taxonomy" id="146940"/>
    <lineage>
        <taxon>Bacteria</taxon>
        <taxon>Pseudomonadati</taxon>
        <taxon>Pseudomonadota</taxon>
        <taxon>Betaproteobacteria</taxon>
        <taxon>Rhodocyclales</taxon>
        <taxon>Azonexaceae</taxon>
        <taxon>Azonexus</taxon>
    </lineage>
</organism>
<dbReference type="Gene3D" id="3.30.565.10">
    <property type="entry name" value="Histidine kinase-like ATPase, C-terminal domain"/>
    <property type="match status" value="1"/>
</dbReference>
<evidence type="ECO:0000259" key="14">
    <source>
        <dbReference type="PROSITE" id="PS50109"/>
    </source>
</evidence>
<dbReference type="PROSITE" id="PS50851">
    <property type="entry name" value="CHEW"/>
    <property type="match status" value="1"/>
</dbReference>
<keyword evidence="5 12" id="KW-0597">Phosphoprotein</keyword>
<dbReference type="InterPro" id="IPR003594">
    <property type="entry name" value="HATPase_dom"/>
</dbReference>
<dbReference type="InterPro" id="IPR004358">
    <property type="entry name" value="Sig_transdc_His_kin-like_C"/>
</dbReference>
<dbReference type="InterPro" id="IPR036061">
    <property type="entry name" value="CheW-like_dom_sf"/>
</dbReference>
<evidence type="ECO:0000256" key="1">
    <source>
        <dbReference type="ARBA" id="ARBA00000085"/>
    </source>
</evidence>
<dbReference type="CDD" id="cd00731">
    <property type="entry name" value="CheA_reg"/>
    <property type="match status" value="1"/>
</dbReference>
<dbReference type="AlphaFoldDB" id="A0A495WAT0"/>
<dbReference type="GO" id="GO:0006935">
    <property type="term" value="P:chemotaxis"/>
    <property type="evidence" value="ECO:0007669"/>
    <property type="project" value="UniProtKB-KW"/>
</dbReference>
<evidence type="ECO:0000256" key="2">
    <source>
        <dbReference type="ARBA" id="ARBA00012438"/>
    </source>
</evidence>
<dbReference type="InterPro" id="IPR004105">
    <property type="entry name" value="CheA-like_dim"/>
</dbReference>
<dbReference type="EC" id="2.7.13.3" evidence="2"/>
<comment type="function">
    <text evidence="11">Involved in the transmission of sensory signals from the chemoreceptors to the flagellar motors. CheA is autophosphorylated; it can transfer its phosphate group to either CheB or CheY.</text>
</comment>
<dbReference type="GO" id="GO:0000155">
    <property type="term" value="F:phosphorelay sensor kinase activity"/>
    <property type="evidence" value="ECO:0007669"/>
    <property type="project" value="InterPro"/>
</dbReference>
<dbReference type="Pfam" id="PF02895">
    <property type="entry name" value="H-kinase_dim"/>
    <property type="match status" value="1"/>
</dbReference>
<dbReference type="Gene3D" id="2.30.30.40">
    <property type="entry name" value="SH3 Domains"/>
    <property type="match status" value="1"/>
</dbReference>
<dbReference type="SUPFAM" id="SSF47226">
    <property type="entry name" value="Histidine-containing phosphotransfer domain, HPT domain"/>
    <property type="match status" value="1"/>
</dbReference>
<name>A0A495WAT0_9RHOO</name>
<evidence type="ECO:0000256" key="8">
    <source>
        <dbReference type="ARBA" id="ARBA00022777"/>
    </source>
</evidence>
<dbReference type="InterPro" id="IPR051315">
    <property type="entry name" value="Bact_Chemotaxis_CheA"/>
</dbReference>
<dbReference type="PROSITE" id="PS50894">
    <property type="entry name" value="HPT"/>
    <property type="match status" value="1"/>
</dbReference>
<gene>
    <name evidence="17" type="ORF">DFR40_1860</name>
</gene>
<keyword evidence="9" id="KW-0067">ATP-binding</keyword>
<feature type="modified residue" description="Phosphohistidine" evidence="12">
    <location>
        <position position="48"/>
    </location>
</feature>
<dbReference type="FunFam" id="3.30.565.10:FF:000016">
    <property type="entry name" value="Chemotaxis protein CheA, putative"/>
    <property type="match status" value="1"/>
</dbReference>
<feature type="domain" description="Histidine kinase" evidence="14">
    <location>
        <begin position="362"/>
        <end position="562"/>
    </location>
</feature>
<dbReference type="Pfam" id="PF02518">
    <property type="entry name" value="HATPase_c"/>
    <property type="match status" value="1"/>
</dbReference>
<evidence type="ECO:0000313" key="17">
    <source>
        <dbReference type="EMBL" id="RKT58831.1"/>
    </source>
</evidence>
<evidence type="ECO:0000259" key="16">
    <source>
        <dbReference type="PROSITE" id="PS50894"/>
    </source>
</evidence>
<dbReference type="SMART" id="SM00387">
    <property type="entry name" value="HATPase_c"/>
    <property type="match status" value="1"/>
</dbReference>
<feature type="compositionally biased region" description="Low complexity" evidence="13">
    <location>
        <begin position="291"/>
        <end position="306"/>
    </location>
</feature>
<sequence length="714" mass="76504">MSTEHDDPLQTFIAESRELLLQMEEALLDMESRPNDPETINAIFRAAHTIKGSAGLFGLDHIVAFTHVAESVLDRVRNNEIALDPGLGALLLQAGDHLGQLIELLAAQGSPDATVKAGGQALLEQLEAYLATAHASPATVRAEVPAAHTGQCTVDSPRWHISLRFGPDVLRHGMDPASILRYLATLGEISAIRSITDATPMLAEIDPEACYLGFEIAFASDRAATDIDGAFEFIRDDCLIHLLAPHAPLDDYRRMLEALDKDVGMRDILLALGSLSAAEVAALDAEAPTSEAAVEAEAGGSEPAENSAKETRTAENSLIRVDAGKLDQLINLVGELIIAGAGASMVARNSKLPALIEATTLVSRLVEDVRDSALTLRMVQIGATFNRFRRVVRDVAKEIGKDIALDIRGGDTELDKTVVEKIGDPLTHIVRNSMDHGIEPAEVRLARGKPATGQLRLNAFHESGSIVIEVSDDGGGLNKERILRKAIERGLIGESQVLSDKEIFNLVFEPGFSTAEQVSKLSGRGVGMDVVKRNIMALRGTVDIESVEGVGTTVRIRLPLTLAIIDGFMVGVGNAAYVLPLDMVLECIELPNNLDPRHDSANYLNLRGGVLPFIRLREQFEIDAPPPVRENIVVVQYAGQRAGLVVDRLMGEFQTVIKPLGKVFSQIRGIGGSTILGSGEVALILDIPGLVRQVTRQSQPAAAGSTETCTTGST</sequence>
<dbReference type="SMART" id="SM00073">
    <property type="entry name" value="HPT"/>
    <property type="match status" value="1"/>
</dbReference>
<dbReference type="Gene3D" id="1.10.287.560">
    <property type="entry name" value="Histidine kinase CheA-like, homodimeric domain"/>
    <property type="match status" value="1"/>
</dbReference>
<keyword evidence="6" id="KW-0808">Transferase</keyword>